<feature type="domain" description="Ion transport" evidence="14">
    <location>
        <begin position="1"/>
        <end position="46"/>
    </location>
</feature>
<evidence type="ECO:0000256" key="3">
    <source>
        <dbReference type="ARBA" id="ARBA00022568"/>
    </source>
</evidence>
<dbReference type="Gene3D" id="1.10.287.70">
    <property type="match status" value="1"/>
</dbReference>
<organism evidence="15 16">
    <name type="scientific">Stegodyphus mimosarum</name>
    <name type="common">African social velvet spider</name>
    <dbReference type="NCBI Taxonomy" id="407821"/>
    <lineage>
        <taxon>Eukaryota</taxon>
        <taxon>Metazoa</taxon>
        <taxon>Ecdysozoa</taxon>
        <taxon>Arthropoda</taxon>
        <taxon>Chelicerata</taxon>
        <taxon>Arachnida</taxon>
        <taxon>Araneae</taxon>
        <taxon>Araneomorphae</taxon>
        <taxon>Entelegynae</taxon>
        <taxon>Eresoidea</taxon>
        <taxon>Eresidae</taxon>
        <taxon>Stegodyphus</taxon>
    </lineage>
</organism>
<evidence type="ECO:0000256" key="9">
    <source>
        <dbReference type="ARBA" id="ARBA00023065"/>
    </source>
</evidence>
<evidence type="ECO:0000256" key="10">
    <source>
        <dbReference type="ARBA" id="ARBA00023136"/>
    </source>
</evidence>
<comment type="subcellular location">
    <subcellularLocation>
        <location evidence="1">Membrane</location>
        <topology evidence="1">Multi-pass membrane protein</topology>
    </subcellularLocation>
</comment>
<keyword evidence="10 13" id="KW-0472">Membrane</keyword>
<dbReference type="GO" id="GO:0098703">
    <property type="term" value="P:calcium ion import across plasma membrane"/>
    <property type="evidence" value="ECO:0007669"/>
    <property type="project" value="TreeGrafter"/>
</dbReference>
<keyword evidence="2" id="KW-0813">Transport</keyword>
<keyword evidence="7" id="KW-0851">Voltage-gated channel</keyword>
<evidence type="ECO:0000256" key="4">
    <source>
        <dbReference type="ARBA" id="ARBA00022673"/>
    </source>
</evidence>
<dbReference type="PANTHER" id="PTHR45628">
    <property type="entry name" value="VOLTAGE-DEPENDENT CALCIUM CHANNEL TYPE A SUBUNIT ALPHA-1"/>
    <property type="match status" value="1"/>
</dbReference>
<dbReference type="Pfam" id="PF00520">
    <property type="entry name" value="Ion_trans"/>
    <property type="match status" value="1"/>
</dbReference>
<evidence type="ECO:0000256" key="13">
    <source>
        <dbReference type="SAM" id="Phobius"/>
    </source>
</evidence>
<evidence type="ECO:0000256" key="8">
    <source>
        <dbReference type="ARBA" id="ARBA00022989"/>
    </source>
</evidence>
<evidence type="ECO:0000256" key="2">
    <source>
        <dbReference type="ARBA" id="ARBA00022448"/>
    </source>
</evidence>
<gene>
    <name evidence="15" type="ORF">X975_22253</name>
</gene>
<feature type="transmembrane region" description="Helical" evidence="13">
    <location>
        <begin position="15"/>
        <end position="39"/>
    </location>
</feature>
<dbReference type="EMBL" id="KK113642">
    <property type="protein sequence ID" value="KFM60666.1"/>
    <property type="molecule type" value="Genomic_DNA"/>
</dbReference>
<sequence>MYYVQDAHSFWDFTYFVLLIVVGSFFMINLCLVVIATQFSETKKREMERMRIERARYHSSSTLASTNASEPSGCYSQLFKYIAHLGRRARRKFLRFCRKRKRASKTLEELPCSISLRRRPRSDRPKWQPGQSSMKNNGSKYTSDSTTGGFSSLEGKPNSPVAP</sequence>
<evidence type="ECO:0000256" key="1">
    <source>
        <dbReference type="ARBA" id="ARBA00004141"/>
    </source>
</evidence>
<name>A0A087T6C7_STEMI</name>
<keyword evidence="9" id="KW-0406">Ion transport</keyword>
<dbReference type="OrthoDB" id="6436710at2759"/>
<dbReference type="Proteomes" id="UP000054359">
    <property type="component" value="Unassembled WGS sequence"/>
</dbReference>
<protein>
    <submittedName>
        <fullName evidence="15">Voltage-dependent T-type calcium channel subunit alpha-1H</fullName>
    </submittedName>
</protein>
<evidence type="ECO:0000259" key="14">
    <source>
        <dbReference type="Pfam" id="PF00520"/>
    </source>
</evidence>
<keyword evidence="4" id="KW-0107">Calcium channel</keyword>
<evidence type="ECO:0000256" key="7">
    <source>
        <dbReference type="ARBA" id="ARBA00022882"/>
    </source>
</evidence>
<evidence type="ECO:0000313" key="16">
    <source>
        <dbReference type="Proteomes" id="UP000054359"/>
    </source>
</evidence>
<keyword evidence="5 13" id="KW-0812">Transmembrane</keyword>
<keyword evidence="16" id="KW-1185">Reference proteome</keyword>
<feature type="non-terminal residue" evidence="15">
    <location>
        <position position="163"/>
    </location>
</feature>
<keyword evidence="11" id="KW-0407">Ion channel</keyword>
<dbReference type="STRING" id="407821.A0A087T6C7"/>
<evidence type="ECO:0000313" key="15">
    <source>
        <dbReference type="EMBL" id="KFM60666.1"/>
    </source>
</evidence>
<dbReference type="InterPro" id="IPR050599">
    <property type="entry name" value="VDCC_alpha-1_subunit"/>
</dbReference>
<evidence type="ECO:0000256" key="11">
    <source>
        <dbReference type="ARBA" id="ARBA00023303"/>
    </source>
</evidence>
<feature type="region of interest" description="Disordered" evidence="12">
    <location>
        <begin position="114"/>
        <end position="163"/>
    </location>
</feature>
<evidence type="ECO:0000256" key="6">
    <source>
        <dbReference type="ARBA" id="ARBA00022837"/>
    </source>
</evidence>
<evidence type="ECO:0000256" key="5">
    <source>
        <dbReference type="ARBA" id="ARBA00022692"/>
    </source>
</evidence>
<dbReference type="PANTHER" id="PTHR45628:SF22">
    <property type="entry name" value="VOLTAGE-DEPENDENT T-TYPE CALCIUM CHANNEL SUBUNIT ALPHA"/>
    <property type="match status" value="1"/>
</dbReference>
<keyword evidence="3" id="KW-0109">Calcium transport</keyword>
<dbReference type="GO" id="GO:0005891">
    <property type="term" value="C:voltage-gated calcium channel complex"/>
    <property type="evidence" value="ECO:0007669"/>
    <property type="project" value="TreeGrafter"/>
</dbReference>
<dbReference type="InterPro" id="IPR005821">
    <property type="entry name" value="Ion_trans_dom"/>
</dbReference>
<proteinExistence type="predicted"/>
<keyword evidence="6" id="KW-0106">Calcium</keyword>
<accession>A0A087T6C7</accession>
<reference evidence="15 16" key="1">
    <citation type="submission" date="2013-11" db="EMBL/GenBank/DDBJ databases">
        <title>Genome sequencing of Stegodyphus mimosarum.</title>
        <authorList>
            <person name="Bechsgaard J."/>
        </authorList>
    </citation>
    <scope>NUCLEOTIDE SEQUENCE [LARGE SCALE GENOMIC DNA]</scope>
</reference>
<evidence type="ECO:0000256" key="12">
    <source>
        <dbReference type="SAM" id="MobiDB-lite"/>
    </source>
</evidence>
<dbReference type="AlphaFoldDB" id="A0A087T6C7"/>
<dbReference type="GO" id="GO:0008331">
    <property type="term" value="F:high voltage-gated calcium channel activity"/>
    <property type="evidence" value="ECO:0007669"/>
    <property type="project" value="TreeGrafter"/>
</dbReference>
<feature type="compositionally biased region" description="Polar residues" evidence="12">
    <location>
        <begin position="129"/>
        <end position="150"/>
    </location>
</feature>
<keyword evidence="8 13" id="KW-1133">Transmembrane helix</keyword>